<organism evidence="1 2">
    <name type="scientific">Pseudoalteromonas gelatinilytica</name>
    <dbReference type="NCBI Taxonomy" id="1703256"/>
    <lineage>
        <taxon>Bacteria</taxon>
        <taxon>Pseudomonadati</taxon>
        <taxon>Pseudomonadota</taxon>
        <taxon>Gammaproteobacteria</taxon>
        <taxon>Alteromonadales</taxon>
        <taxon>Pseudoalteromonadaceae</taxon>
        <taxon>Pseudoalteromonas</taxon>
    </lineage>
</organism>
<evidence type="ECO:0000313" key="1">
    <source>
        <dbReference type="EMBL" id="RJF35709.1"/>
    </source>
</evidence>
<reference evidence="1 2" key="1">
    <citation type="submission" date="2018-09" db="EMBL/GenBank/DDBJ databases">
        <title>Identification of marine bacteria producing industrial enzymes.</title>
        <authorList>
            <person name="Cheng T.H."/>
            <person name="Saidin J."/>
            <person name="Muhd D.D."/>
            <person name="Isa M.N.M."/>
            <person name="Bakar M.F.A."/>
            <person name="Ismail N."/>
        </authorList>
    </citation>
    <scope>NUCLEOTIDE SEQUENCE [LARGE SCALE GENOMIC DNA]</scope>
    <source>
        <strain evidence="1 2">MNAD 1.6</strain>
    </source>
</reference>
<dbReference type="RefSeq" id="WP_119853157.1">
    <property type="nucleotide sequence ID" value="NZ_QYSE01000002.1"/>
</dbReference>
<proteinExistence type="predicted"/>
<name>A0A3A3EMA0_9GAMM</name>
<gene>
    <name evidence="1" type="ORF">D4741_12125</name>
</gene>
<dbReference type="Proteomes" id="UP000265938">
    <property type="component" value="Unassembled WGS sequence"/>
</dbReference>
<evidence type="ECO:0000313" key="2">
    <source>
        <dbReference type="Proteomes" id="UP000265938"/>
    </source>
</evidence>
<dbReference type="AlphaFoldDB" id="A0A3A3EMA0"/>
<sequence>MHKAQFGEVEPIKKPPHYEVIHQLALDIVNANNKQQEWLAYNQIKEICDKFAGTPLDHPFQWETLADFTYHNPEIALSYYFKALELAMLFKLEDYLASINFAIAENYLEKADKAQALNFANTALTFTEQAADNELQLEINELIIEANSLP</sequence>
<comment type="caution">
    <text evidence="1">The sequence shown here is derived from an EMBL/GenBank/DDBJ whole genome shotgun (WGS) entry which is preliminary data.</text>
</comment>
<accession>A0A3A3EMA0</accession>
<protein>
    <submittedName>
        <fullName evidence="1">Tetratricopeptide repeat protein</fullName>
    </submittedName>
</protein>
<dbReference type="EMBL" id="QYSE01000002">
    <property type="protein sequence ID" value="RJF35709.1"/>
    <property type="molecule type" value="Genomic_DNA"/>
</dbReference>